<dbReference type="CDD" id="cd06433">
    <property type="entry name" value="GT_2_WfgS_like"/>
    <property type="match status" value="1"/>
</dbReference>
<dbReference type="PANTHER" id="PTHR22916">
    <property type="entry name" value="GLYCOSYLTRANSFERASE"/>
    <property type="match status" value="1"/>
</dbReference>
<dbReference type="PANTHER" id="PTHR22916:SF67">
    <property type="entry name" value="COLANIC ACID BIOSYNTHESIS GLYCOSYL TRANSFERASE WCAE-RELATED"/>
    <property type="match status" value="1"/>
</dbReference>
<accession>A0A0X8X606</accession>
<dbReference type="Proteomes" id="UP000218263">
    <property type="component" value="Chromosome"/>
</dbReference>
<dbReference type="GO" id="GO:0016758">
    <property type="term" value="F:hexosyltransferase activity"/>
    <property type="evidence" value="ECO:0007669"/>
    <property type="project" value="UniProtKB-ARBA"/>
</dbReference>
<proteinExistence type="predicted"/>
<gene>
    <name evidence="1" type="ORF">MgSA37_04476</name>
</gene>
<dbReference type="InterPro" id="IPR001173">
    <property type="entry name" value="Glyco_trans_2-like"/>
</dbReference>
<organism evidence="1 2">
    <name type="scientific">Mucilaginibacter gotjawali</name>
    <dbReference type="NCBI Taxonomy" id="1550579"/>
    <lineage>
        <taxon>Bacteria</taxon>
        <taxon>Pseudomonadati</taxon>
        <taxon>Bacteroidota</taxon>
        <taxon>Sphingobacteriia</taxon>
        <taxon>Sphingobacteriales</taxon>
        <taxon>Sphingobacteriaceae</taxon>
        <taxon>Mucilaginibacter</taxon>
    </lineage>
</organism>
<dbReference type="Pfam" id="PF00535">
    <property type="entry name" value="Glycos_transf_2"/>
    <property type="match status" value="1"/>
</dbReference>
<dbReference type="KEGG" id="mgot:MgSA37_04476"/>
<dbReference type="RefSeq" id="WP_096354981.1">
    <property type="nucleotide sequence ID" value="NZ_AP017313.1"/>
</dbReference>
<keyword evidence="1" id="KW-0328">Glycosyltransferase</keyword>
<dbReference type="InterPro" id="IPR029044">
    <property type="entry name" value="Nucleotide-diphossugar_trans"/>
</dbReference>
<dbReference type="EMBL" id="AP017313">
    <property type="protein sequence ID" value="BAU56279.1"/>
    <property type="molecule type" value="Genomic_DNA"/>
</dbReference>
<protein>
    <submittedName>
        <fullName evidence="1">PGL/p-HBAD biosynthesis glycosyltransferase/MT3031</fullName>
        <ecNumber evidence="1">2.4.1.-</ecNumber>
    </submittedName>
</protein>
<evidence type="ECO:0000313" key="2">
    <source>
        <dbReference type="Proteomes" id="UP000218263"/>
    </source>
</evidence>
<dbReference type="OrthoDB" id="9788101at2"/>
<dbReference type="AlphaFoldDB" id="A0A0X8X606"/>
<name>A0A0X8X606_9SPHI</name>
<reference evidence="1 2" key="1">
    <citation type="submission" date="2015-12" db="EMBL/GenBank/DDBJ databases">
        <title>Genome sequence of Mucilaginibacter gotjawali.</title>
        <authorList>
            <person name="Lee J.S."/>
            <person name="Lee K.C."/>
            <person name="Kim K.K."/>
            <person name="Lee B.W."/>
        </authorList>
    </citation>
    <scope>NUCLEOTIDE SEQUENCE [LARGE SCALE GENOMIC DNA]</scope>
    <source>
        <strain evidence="1 2">SA3-7</strain>
    </source>
</reference>
<dbReference type="EC" id="2.4.1.-" evidence="1"/>
<keyword evidence="2" id="KW-1185">Reference proteome</keyword>
<dbReference type="Gene3D" id="3.90.550.10">
    <property type="entry name" value="Spore Coat Polysaccharide Biosynthesis Protein SpsA, Chain A"/>
    <property type="match status" value="1"/>
</dbReference>
<evidence type="ECO:0000313" key="1">
    <source>
        <dbReference type="EMBL" id="BAU56279.1"/>
    </source>
</evidence>
<dbReference type="SUPFAM" id="SSF53448">
    <property type="entry name" value="Nucleotide-diphospho-sugar transferases"/>
    <property type="match status" value="1"/>
</dbReference>
<keyword evidence="1" id="KW-0808">Transferase</keyword>
<sequence length="251" mass="28596">MPREDSLKPFKNCSSSISNGKISIIIATLNAGATLQACLNSVYTQCYPEIEIIIIDGKSTDNTLEIIKQNRSHISVSISEPDAGVYDAMNKGIKKATGKWYYFLGADDVLFADFSGLAFQLADAAAIYYGSVLTRGVKRFGYVSMYQMAKTGIFHQAIIYPASIFKKYEYEQKYHVFGDYAFNIKCYGDKNIKWIFKDYIIANFNHTGLSSFEADDTFEKDKPGLVRENFNTLIWLRFRLKMIKKIWLKKS</sequence>